<reference evidence="2 3" key="1">
    <citation type="submission" date="2020-12" db="EMBL/GenBank/DDBJ databases">
        <title>Streptomyces typhae sp. nov., a novel endophytic actinomycete isolated from the root of cattail pollen (Typha angustifolia L.).</title>
        <authorList>
            <person name="Peng C."/>
            <person name="Liu C."/>
        </authorList>
    </citation>
    <scope>NUCLEOTIDE SEQUENCE [LARGE SCALE GENOMIC DNA]</scope>
    <source>
        <strain evidence="2 3">JCM 4753</strain>
    </source>
</reference>
<name>A0ABS0X6V8_9ACTN</name>
<feature type="chain" id="PRO_5045362558" description="Lipoprotein" evidence="1">
    <location>
        <begin position="26"/>
        <end position="256"/>
    </location>
</feature>
<accession>A0ABS0X6V8</accession>
<evidence type="ECO:0000313" key="2">
    <source>
        <dbReference type="EMBL" id="MBJ3808943.1"/>
    </source>
</evidence>
<dbReference type="EMBL" id="JAEKOZ010000009">
    <property type="protein sequence ID" value="MBJ3808943.1"/>
    <property type="molecule type" value="Genomic_DNA"/>
</dbReference>
<comment type="caution">
    <text evidence="2">The sequence shown here is derived from an EMBL/GenBank/DDBJ whole genome shotgun (WGS) entry which is preliminary data.</text>
</comment>
<feature type="signal peptide" evidence="1">
    <location>
        <begin position="1"/>
        <end position="25"/>
    </location>
</feature>
<sequence>MRQARRTRRSALVSTVCAGVLMGGAGLTGCGGGGEDPDAGTNGVGKLSAAKIQIKTRQAAKGAAAVRLSGTVVSKGQTYKLDMRLKGSGGEGSVTSKGGTFQLLRVGEHLYLKADSGFWAHEDKTEGKAGGAAGDRSAAAKLNGKFVKVPAGDPSYQQLSGFTDKDLMLDGTLALHGKLSKGERSESGTQHVIKIAGDEGAGGTLDVSLEGKPYPVRLQRAGGAGTLRLSEWGKEFVLEEPGKDETVDYGKQLPTQ</sequence>
<proteinExistence type="predicted"/>
<evidence type="ECO:0000256" key="1">
    <source>
        <dbReference type="SAM" id="SignalP"/>
    </source>
</evidence>
<gene>
    <name evidence="2" type="ORF">JGB26_17785</name>
</gene>
<keyword evidence="1" id="KW-0732">Signal</keyword>
<dbReference type="PROSITE" id="PS51257">
    <property type="entry name" value="PROKAR_LIPOPROTEIN"/>
    <property type="match status" value="1"/>
</dbReference>
<evidence type="ECO:0000313" key="3">
    <source>
        <dbReference type="Proteomes" id="UP000634780"/>
    </source>
</evidence>
<dbReference type="Proteomes" id="UP000634780">
    <property type="component" value="Unassembled WGS sequence"/>
</dbReference>
<dbReference type="RefSeq" id="WP_190114745.1">
    <property type="nucleotide sequence ID" value="NZ_BMVR01000002.1"/>
</dbReference>
<organism evidence="2 3">
    <name type="scientific">Streptomyces flavofungini</name>
    <dbReference type="NCBI Taxonomy" id="68200"/>
    <lineage>
        <taxon>Bacteria</taxon>
        <taxon>Bacillati</taxon>
        <taxon>Actinomycetota</taxon>
        <taxon>Actinomycetes</taxon>
        <taxon>Kitasatosporales</taxon>
        <taxon>Streptomycetaceae</taxon>
        <taxon>Streptomyces</taxon>
    </lineage>
</organism>
<keyword evidence="3" id="KW-1185">Reference proteome</keyword>
<evidence type="ECO:0008006" key="4">
    <source>
        <dbReference type="Google" id="ProtNLM"/>
    </source>
</evidence>
<protein>
    <recommendedName>
        <fullName evidence="4">Lipoprotein</fullName>
    </recommendedName>
</protein>